<keyword evidence="3" id="KW-1185">Reference proteome</keyword>
<evidence type="ECO:0000256" key="1">
    <source>
        <dbReference type="SAM" id="MobiDB-lite"/>
    </source>
</evidence>
<accession>A0A9Q0XAD3</accession>
<name>A0A9Q0XAD3_9SAUR</name>
<comment type="caution">
    <text evidence="2">The sequence shown here is derived from an EMBL/GenBank/DDBJ whole genome shotgun (WGS) entry which is preliminary data.</text>
</comment>
<dbReference type="Proteomes" id="UP001142489">
    <property type="component" value="Unassembled WGS sequence"/>
</dbReference>
<proteinExistence type="predicted"/>
<sequence length="165" mass="18530">MSLIDYQMLTSRYALDAASIQLATAVHLRRHAWLQTATIPDDARNQIDSPFNGQGLFAPTTDEGLENLMKMRQTAKSYSNQGNSSQSSFRPATQQWRRPAYTQQNRYTSGYWHTNSSAPGLSADSDSPRGTLIRKPRHIFDSIPVLPHNTAKEAMGSFPKSRWSV</sequence>
<gene>
    <name evidence="2" type="ORF">JRQ81_010744</name>
</gene>
<protein>
    <submittedName>
        <fullName evidence="2">Uncharacterized protein</fullName>
    </submittedName>
</protein>
<dbReference type="EMBL" id="JAPFRF010000022">
    <property type="protein sequence ID" value="KAJ7304996.1"/>
    <property type="molecule type" value="Genomic_DNA"/>
</dbReference>
<evidence type="ECO:0000313" key="3">
    <source>
        <dbReference type="Proteomes" id="UP001142489"/>
    </source>
</evidence>
<reference evidence="2" key="1">
    <citation type="journal article" date="2023" name="DNA Res.">
        <title>Chromosome-level genome assembly of Phrynocephalus forsythii using third-generation DNA sequencing and Hi-C analysis.</title>
        <authorList>
            <person name="Qi Y."/>
            <person name="Zhao W."/>
            <person name="Zhao Y."/>
            <person name="Niu C."/>
            <person name="Cao S."/>
            <person name="Zhang Y."/>
        </authorList>
    </citation>
    <scope>NUCLEOTIDE SEQUENCE</scope>
    <source>
        <tissue evidence="2">Muscle</tissue>
    </source>
</reference>
<feature type="compositionally biased region" description="Low complexity" evidence="1">
    <location>
        <begin position="77"/>
        <end position="88"/>
    </location>
</feature>
<evidence type="ECO:0000313" key="2">
    <source>
        <dbReference type="EMBL" id="KAJ7304996.1"/>
    </source>
</evidence>
<feature type="region of interest" description="Disordered" evidence="1">
    <location>
        <begin position="75"/>
        <end position="97"/>
    </location>
</feature>
<dbReference type="OrthoDB" id="9050411at2759"/>
<organism evidence="2 3">
    <name type="scientific">Phrynocephalus forsythii</name>
    <dbReference type="NCBI Taxonomy" id="171643"/>
    <lineage>
        <taxon>Eukaryota</taxon>
        <taxon>Metazoa</taxon>
        <taxon>Chordata</taxon>
        <taxon>Craniata</taxon>
        <taxon>Vertebrata</taxon>
        <taxon>Euteleostomi</taxon>
        <taxon>Lepidosauria</taxon>
        <taxon>Squamata</taxon>
        <taxon>Bifurcata</taxon>
        <taxon>Unidentata</taxon>
        <taxon>Episquamata</taxon>
        <taxon>Toxicofera</taxon>
        <taxon>Iguania</taxon>
        <taxon>Acrodonta</taxon>
        <taxon>Agamidae</taxon>
        <taxon>Agaminae</taxon>
        <taxon>Phrynocephalus</taxon>
    </lineage>
</organism>
<feature type="region of interest" description="Disordered" evidence="1">
    <location>
        <begin position="112"/>
        <end position="132"/>
    </location>
</feature>
<dbReference type="AlphaFoldDB" id="A0A9Q0XAD3"/>